<accession>A0AAX4PAH7</accession>
<evidence type="ECO:0000313" key="4">
    <source>
        <dbReference type="Proteomes" id="UP001472866"/>
    </source>
</evidence>
<dbReference type="Pfam" id="PF12263">
    <property type="entry name" value="DUF3611"/>
    <property type="match status" value="1"/>
</dbReference>
<gene>
    <name evidence="3" type="ORF">HKI87_06g44530</name>
</gene>
<organism evidence="3 4">
    <name type="scientific">Chloropicon roscoffensis</name>
    <dbReference type="NCBI Taxonomy" id="1461544"/>
    <lineage>
        <taxon>Eukaryota</taxon>
        <taxon>Viridiplantae</taxon>
        <taxon>Chlorophyta</taxon>
        <taxon>Chloropicophyceae</taxon>
        <taxon>Chloropicales</taxon>
        <taxon>Chloropicaceae</taxon>
        <taxon>Chloropicon</taxon>
    </lineage>
</organism>
<dbReference type="PANTHER" id="PTHR34548:SF2">
    <property type="entry name" value="PROTEIN TIC 21, CHLOROPLASTIC"/>
    <property type="match status" value="1"/>
</dbReference>
<dbReference type="AlphaFoldDB" id="A0AAX4PAH7"/>
<feature type="compositionally biased region" description="Low complexity" evidence="1">
    <location>
        <begin position="25"/>
        <end position="34"/>
    </location>
</feature>
<evidence type="ECO:0000256" key="1">
    <source>
        <dbReference type="SAM" id="MobiDB-lite"/>
    </source>
</evidence>
<feature type="transmembrane region" description="Helical" evidence="2">
    <location>
        <begin position="90"/>
        <end position="115"/>
    </location>
</feature>
<keyword evidence="2" id="KW-0472">Membrane</keyword>
<feature type="transmembrane region" description="Helical" evidence="2">
    <location>
        <begin position="127"/>
        <end position="148"/>
    </location>
</feature>
<reference evidence="3 4" key="1">
    <citation type="submission" date="2024-03" db="EMBL/GenBank/DDBJ databases">
        <title>Complete genome sequence of the green alga Chloropicon roscoffensis RCC1871.</title>
        <authorList>
            <person name="Lemieux C."/>
            <person name="Pombert J.-F."/>
            <person name="Otis C."/>
            <person name="Turmel M."/>
        </authorList>
    </citation>
    <scope>NUCLEOTIDE SEQUENCE [LARGE SCALE GENOMIC DNA]</scope>
    <source>
        <strain evidence="3 4">RCC1871</strain>
    </source>
</reference>
<dbReference type="EMBL" id="CP151506">
    <property type="protein sequence ID" value="WZN62908.1"/>
    <property type="molecule type" value="Genomic_DNA"/>
</dbReference>
<proteinExistence type="predicted"/>
<feature type="transmembrane region" description="Helical" evidence="2">
    <location>
        <begin position="229"/>
        <end position="251"/>
    </location>
</feature>
<evidence type="ECO:0000313" key="3">
    <source>
        <dbReference type="EMBL" id="WZN62908.1"/>
    </source>
</evidence>
<dbReference type="Proteomes" id="UP001472866">
    <property type="component" value="Chromosome 06"/>
</dbReference>
<keyword evidence="4" id="KW-1185">Reference proteome</keyword>
<dbReference type="PANTHER" id="PTHR34548">
    <property type="entry name" value="PROTEIN TIC 21, CHLOROPLASTIC"/>
    <property type="match status" value="1"/>
</dbReference>
<sequence>MAMTSATTKCGAARAAPRSRCLGGRGGSLAAARRNPSRRCPHRQVGQVAPATTTTARHQRGEACRALEKDRGESSARENLQKVGALLKKLGWFGFWGQFSLTTVSAVMTVFSVVFTKPSSLAAKFSLYLVLIGVLAGFFSTYWTFGYVQLSRKIRRSVKDVASAPKKSGVLRNLSIGVTGNLVGMGTTLLGMQAVVGFLVAKTLANATANPFLSGGAGSWNPVLALDVFLVQAATNCLLSHFMSLCANMFLQSKLKAV</sequence>
<keyword evidence="2" id="KW-1133">Transmembrane helix</keyword>
<evidence type="ECO:0000256" key="2">
    <source>
        <dbReference type="SAM" id="Phobius"/>
    </source>
</evidence>
<feature type="transmembrane region" description="Helical" evidence="2">
    <location>
        <begin position="176"/>
        <end position="201"/>
    </location>
</feature>
<feature type="region of interest" description="Disordered" evidence="1">
    <location>
        <begin position="25"/>
        <end position="56"/>
    </location>
</feature>
<name>A0AAX4PAH7_9CHLO</name>
<keyword evidence="2" id="KW-0812">Transmembrane</keyword>
<protein>
    <submittedName>
        <fullName evidence="3">Chloroplast protein TIC 21</fullName>
    </submittedName>
</protein>
<dbReference type="InterPro" id="IPR022051">
    <property type="entry name" value="DUF3611"/>
</dbReference>